<evidence type="ECO:0000256" key="1">
    <source>
        <dbReference type="SAM" id="MobiDB-lite"/>
    </source>
</evidence>
<keyword evidence="3" id="KW-1185">Reference proteome</keyword>
<dbReference type="EMBL" id="JBBPFD010000131">
    <property type="protein sequence ID" value="KAK7880190.1"/>
    <property type="molecule type" value="Genomic_DNA"/>
</dbReference>
<protein>
    <submittedName>
        <fullName evidence="2">Uncharacterized protein</fullName>
    </submittedName>
</protein>
<feature type="region of interest" description="Disordered" evidence="1">
    <location>
        <begin position="1"/>
        <end position="31"/>
    </location>
</feature>
<name>A0AAW0MNQ9_9GOBI</name>
<feature type="region of interest" description="Disordered" evidence="1">
    <location>
        <begin position="145"/>
        <end position="164"/>
    </location>
</feature>
<sequence>MIPARRGSEDRHRDCCWSQPRTDPGKGLPRVTAANRTRSTGATAGHSLGQNQRTLEFCENVLRFGRRQQFNDLLPHLAFASDQHRFVFPPGYVHVILLHLAEKLSLSGKQQLQLFAPGHLSCFVVILHIIPVLYESPNLGLGNRPAKRKSGGLESSFGIPSLVN</sequence>
<organism evidence="2 3">
    <name type="scientific">Mugilogobius chulae</name>
    <name type="common">yellowstripe goby</name>
    <dbReference type="NCBI Taxonomy" id="88201"/>
    <lineage>
        <taxon>Eukaryota</taxon>
        <taxon>Metazoa</taxon>
        <taxon>Chordata</taxon>
        <taxon>Craniata</taxon>
        <taxon>Vertebrata</taxon>
        <taxon>Euteleostomi</taxon>
        <taxon>Actinopterygii</taxon>
        <taxon>Neopterygii</taxon>
        <taxon>Teleostei</taxon>
        <taxon>Neoteleostei</taxon>
        <taxon>Acanthomorphata</taxon>
        <taxon>Gobiaria</taxon>
        <taxon>Gobiiformes</taxon>
        <taxon>Gobioidei</taxon>
        <taxon>Gobiidae</taxon>
        <taxon>Gobionellinae</taxon>
        <taxon>Mugilogobius</taxon>
    </lineage>
</organism>
<dbReference type="Proteomes" id="UP001460270">
    <property type="component" value="Unassembled WGS sequence"/>
</dbReference>
<evidence type="ECO:0000313" key="3">
    <source>
        <dbReference type="Proteomes" id="UP001460270"/>
    </source>
</evidence>
<evidence type="ECO:0000313" key="2">
    <source>
        <dbReference type="EMBL" id="KAK7880190.1"/>
    </source>
</evidence>
<proteinExistence type="predicted"/>
<gene>
    <name evidence="2" type="ORF">WMY93_033147</name>
</gene>
<accession>A0AAW0MNQ9</accession>
<feature type="compositionally biased region" description="Basic and acidic residues" evidence="1">
    <location>
        <begin position="1"/>
        <end position="15"/>
    </location>
</feature>
<dbReference type="AlphaFoldDB" id="A0AAW0MNQ9"/>
<comment type="caution">
    <text evidence="2">The sequence shown here is derived from an EMBL/GenBank/DDBJ whole genome shotgun (WGS) entry which is preliminary data.</text>
</comment>
<reference evidence="3" key="1">
    <citation type="submission" date="2024-04" db="EMBL/GenBank/DDBJ databases">
        <title>Salinicola lusitanus LLJ914,a marine bacterium isolated from the Okinawa Trough.</title>
        <authorList>
            <person name="Li J."/>
        </authorList>
    </citation>
    <scope>NUCLEOTIDE SEQUENCE [LARGE SCALE GENOMIC DNA]</scope>
</reference>